<dbReference type="AlphaFoldDB" id="D2V662"/>
<dbReference type="KEGG" id="ngr:NAEGRDRAFT_64322"/>
<dbReference type="InterPro" id="IPR016024">
    <property type="entry name" value="ARM-type_fold"/>
</dbReference>
<dbReference type="STRING" id="5762.D2V662"/>
<dbReference type="InterPro" id="IPR011989">
    <property type="entry name" value="ARM-like"/>
</dbReference>
<dbReference type="SMART" id="SM00185">
    <property type="entry name" value="ARM"/>
    <property type="match status" value="3"/>
</dbReference>
<dbReference type="EMBL" id="GG738853">
    <property type="protein sequence ID" value="EFC47776.1"/>
    <property type="molecule type" value="Genomic_DNA"/>
</dbReference>
<dbReference type="VEuPathDB" id="AmoebaDB:NAEGRDRAFT_64322"/>
<keyword evidence="5" id="KW-1185">Reference proteome</keyword>
<dbReference type="GO" id="GO:0015031">
    <property type="term" value="P:protein transport"/>
    <property type="evidence" value="ECO:0007669"/>
    <property type="project" value="UniProtKB-KW"/>
</dbReference>
<accession>D2V662</accession>
<keyword evidence="3" id="KW-0653">Protein transport</keyword>
<dbReference type="Pfam" id="PF00514">
    <property type="entry name" value="Arm"/>
    <property type="match status" value="1"/>
</dbReference>
<evidence type="ECO:0000313" key="5">
    <source>
        <dbReference type="Proteomes" id="UP000006671"/>
    </source>
</evidence>
<keyword evidence="2" id="KW-0813">Transport</keyword>
<name>D2V662_NAEGR</name>
<comment type="similarity">
    <text evidence="1">Belongs to the importin alpha family.</text>
</comment>
<dbReference type="Proteomes" id="UP000006671">
    <property type="component" value="Unassembled WGS sequence"/>
</dbReference>
<sequence>MTKDNQHHNPTEDDTTLIKDYPTIRKEKLKFRKSLIKNARSQFLTFNLRCRLRKPLTDEAIIALKDYLDVEKNNFTTVMQTIVTIRGLVSTEKKNVLHMTSVIIDSGIANCILEFLNWDASKIASTIPTNQLDKFYMEVTWIISNIASGTTVHTQYIVSSGCIPNIVNILETHTNLLVKEQCVWALGNIAAESVTCRDLVLNLDVVPLIVDILTMEIGNISNNIELVRTVIWCLKNMLEKTPFPPKKTVAKAVPILTKLTVYSQDKEIIDDVVAALHTAFIILKPSGVADALKAQIE</sequence>
<dbReference type="RefSeq" id="XP_002680520.1">
    <property type="nucleotide sequence ID" value="XM_002680474.1"/>
</dbReference>
<gene>
    <name evidence="4" type="ORF">NAEGRDRAFT_64322</name>
</gene>
<evidence type="ECO:0000256" key="3">
    <source>
        <dbReference type="ARBA" id="ARBA00022927"/>
    </source>
</evidence>
<dbReference type="Gene3D" id="1.25.10.10">
    <property type="entry name" value="Leucine-rich Repeat Variant"/>
    <property type="match status" value="1"/>
</dbReference>
<dbReference type="PANTHER" id="PTHR23316">
    <property type="entry name" value="IMPORTIN ALPHA"/>
    <property type="match status" value="1"/>
</dbReference>
<evidence type="ECO:0000256" key="2">
    <source>
        <dbReference type="ARBA" id="ARBA00022448"/>
    </source>
</evidence>
<evidence type="ECO:0000313" key="4">
    <source>
        <dbReference type="EMBL" id="EFC47776.1"/>
    </source>
</evidence>
<dbReference type="InterPro" id="IPR000225">
    <property type="entry name" value="Armadillo"/>
</dbReference>
<reference evidence="4 5" key="1">
    <citation type="journal article" date="2010" name="Cell">
        <title>The genome of Naegleria gruberi illuminates early eukaryotic versatility.</title>
        <authorList>
            <person name="Fritz-Laylin L.K."/>
            <person name="Prochnik S.E."/>
            <person name="Ginger M.L."/>
            <person name="Dacks J.B."/>
            <person name="Carpenter M.L."/>
            <person name="Field M.C."/>
            <person name="Kuo A."/>
            <person name="Paredez A."/>
            <person name="Chapman J."/>
            <person name="Pham J."/>
            <person name="Shu S."/>
            <person name="Neupane R."/>
            <person name="Cipriano M."/>
            <person name="Mancuso J."/>
            <person name="Tu H."/>
            <person name="Salamov A."/>
            <person name="Lindquist E."/>
            <person name="Shapiro H."/>
            <person name="Lucas S."/>
            <person name="Grigoriev I.V."/>
            <person name="Cande W.Z."/>
            <person name="Fulton C."/>
            <person name="Rokhsar D.S."/>
            <person name="Dawson S.C."/>
        </authorList>
    </citation>
    <scope>NUCLEOTIDE SEQUENCE [LARGE SCALE GENOMIC DNA]</scope>
    <source>
        <strain evidence="4 5">NEG-M</strain>
    </source>
</reference>
<evidence type="ECO:0000256" key="1">
    <source>
        <dbReference type="ARBA" id="ARBA00010394"/>
    </source>
</evidence>
<protein>
    <submittedName>
        <fullName evidence="4">Predicted protein</fullName>
    </submittedName>
</protein>
<dbReference type="GeneID" id="8861936"/>
<proteinExistence type="inferred from homology"/>
<dbReference type="OrthoDB" id="5808860at2759"/>
<dbReference type="eggNOG" id="KOG0166">
    <property type="taxonomic scope" value="Eukaryota"/>
</dbReference>
<dbReference type="SUPFAM" id="SSF48371">
    <property type="entry name" value="ARM repeat"/>
    <property type="match status" value="1"/>
</dbReference>
<dbReference type="OMA" id="MAPAACH"/>
<dbReference type="InParanoid" id="D2V662"/>
<organism evidence="5">
    <name type="scientific">Naegleria gruberi</name>
    <name type="common">Amoeba</name>
    <dbReference type="NCBI Taxonomy" id="5762"/>
    <lineage>
        <taxon>Eukaryota</taxon>
        <taxon>Discoba</taxon>
        <taxon>Heterolobosea</taxon>
        <taxon>Tetramitia</taxon>
        <taxon>Eutetramitia</taxon>
        <taxon>Vahlkampfiidae</taxon>
        <taxon>Naegleria</taxon>
    </lineage>
</organism>